<evidence type="ECO:0000313" key="1">
    <source>
        <dbReference type="EMBL" id="OMC51908.1"/>
    </source>
</evidence>
<evidence type="ECO:0000313" key="2">
    <source>
        <dbReference type="Proteomes" id="UP000187001"/>
    </source>
</evidence>
<dbReference type="EMBL" id="MBER01000010">
    <property type="protein sequence ID" value="OMC51908.1"/>
    <property type="molecule type" value="Genomic_DNA"/>
</dbReference>
<dbReference type="InterPro" id="IPR028953">
    <property type="entry name" value="Imm_IFT-like"/>
</dbReference>
<accession>A0ABD6QSZ9</accession>
<dbReference type="Pfam" id="PF15598">
    <property type="entry name" value="Imm61"/>
    <property type="match status" value="1"/>
</dbReference>
<dbReference type="Proteomes" id="UP000187001">
    <property type="component" value="Unassembled WGS sequence"/>
</dbReference>
<gene>
    <name evidence="1" type="ORF">A5742_17355</name>
</gene>
<comment type="caution">
    <text evidence="1">The sequence shown here is derived from an EMBL/GenBank/DDBJ whole genome shotgun (WGS) entry which is preliminary data.</text>
</comment>
<protein>
    <submittedName>
        <fullName evidence="1">Uncharacterized protein</fullName>
    </submittedName>
</protein>
<dbReference type="RefSeq" id="WP_076202613.1">
    <property type="nucleotide sequence ID" value="NZ_MBER01000010.1"/>
</dbReference>
<sequence>MTSTPSLSTECHGWALTANYAVSTADDGDLMLRSETDPATRYFIRRRGRDRLELTQAHDEDGRGGERPLLFVAEIEILERYLLGLCADDIRDDLGLPFLTLPWAAAAIAAGYELSGMLRGYRTLFRAGHGPVAAAPDPTLSLVTLVPLSHLLQWPVPDLKKSFLSETGAPLLRGTGYAPPPLDK</sequence>
<dbReference type="AlphaFoldDB" id="A0ABD6QSZ9"/>
<reference evidence="1 2" key="1">
    <citation type="submission" date="2016-07" db="EMBL/GenBank/DDBJ databases">
        <authorList>
            <person name="Sutton G."/>
            <person name="Brinkac L."/>
            <person name="Sanka R."/>
            <person name="Adams M."/>
            <person name="Lau E."/>
            <person name="Kumar A."/>
            <person name="Macaden R."/>
        </authorList>
    </citation>
    <scope>NUCLEOTIDE SEQUENCE [LARGE SCALE GENOMIC DNA]</scope>
    <source>
        <strain evidence="1 2">GA-0871</strain>
    </source>
</reference>
<name>A0ABD6QSZ9_MYCFO</name>
<proteinExistence type="predicted"/>
<organism evidence="1 2">
    <name type="scientific">Mycolicibacterium fortuitum</name>
    <name type="common">Mycobacterium fortuitum</name>
    <dbReference type="NCBI Taxonomy" id="1766"/>
    <lineage>
        <taxon>Bacteria</taxon>
        <taxon>Bacillati</taxon>
        <taxon>Actinomycetota</taxon>
        <taxon>Actinomycetes</taxon>
        <taxon>Mycobacteriales</taxon>
        <taxon>Mycobacteriaceae</taxon>
        <taxon>Mycolicibacterium</taxon>
    </lineage>
</organism>